<dbReference type="AlphaFoldDB" id="A0A9W8MVA8"/>
<accession>A0A9W8MVA8</accession>
<proteinExistence type="predicted"/>
<evidence type="ECO:0008006" key="3">
    <source>
        <dbReference type="Google" id="ProtNLM"/>
    </source>
</evidence>
<keyword evidence="2" id="KW-1185">Reference proteome</keyword>
<organism evidence="1 2">
    <name type="scientific">Agrocybe chaxingu</name>
    <dbReference type="NCBI Taxonomy" id="84603"/>
    <lineage>
        <taxon>Eukaryota</taxon>
        <taxon>Fungi</taxon>
        <taxon>Dikarya</taxon>
        <taxon>Basidiomycota</taxon>
        <taxon>Agaricomycotina</taxon>
        <taxon>Agaricomycetes</taxon>
        <taxon>Agaricomycetidae</taxon>
        <taxon>Agaricales</taxon>
        <taxon>Agaricineae</taxon>
        <taxon>Strophariaceae</taxon>
        <taxon>Agrocybe</taxon>
    </lineage>
</organism>
<dbReference type="Proteomes" id="UP001148786">
    <property type="component" value="Unassembled WGS sequence"/>
</dbReference>
<dbReference type="Gene3D" id="1.20.1280.50">
    <property type="match status" value="1"/>
</dbReference>
<protein>
    <recommendedName>
        <fullName evidence="3">F-box domain-containing protein</fullName>
    </recommendedName>
</protein>
<name>A0A9W8MVA8_9AGAR</name>
<reference evidence="1" key="1">
    <citation type="submission" date="2022-07" db="EMBL/GenBank/DDBJ databases">
        <title>Genome Sequence of Agrocybe chaxingu.</title>
        <authorList>
            <person name="Buettner E."/>
        </authorList>
    </citation>
    <scope>NUCLEOTIDE SEQUENCE</scope>
    <source>
        <strain evidence="1">MP-N11</strain>
    </source>
</reference>
<dbReference type="OrthoDB" id="2878720at2759"/>
<sequence>MPDDMIQLLTSPTPHLVETSRIPSPEEEVRIRKAIRVAEDELENVRREGVWYAVKLMAQSESADAKRAQYLLDNRAHVFDVEDENAESDISFLYMLGENVRSMFTAFIAQHKGLVSPIRRFPPELLVEVFSWVVQESPFPTKHSAAYPYEVALFNCYRALAFTHVCPYWRQVALSRPQLWTSIPFFYKIYSDGSQGLAKKGIINLVKLYLERSKDFPIHVRVWLPHTGLVEGDPADAAAFEPFRSLLAHANRWSTAMIHVCPAAYESLPAFDFSLLQALNLRVVLPTGPNRIREGDYRGSNTVFQTTPLLKTLLTTFVGLPVGVSYLFECPELVKCEFRGPAGMLSIADPPVAITHTGIRSFRLVNTNCKLPLGEEYTTTFFRWIKMPSLEVLGIEGPGTIEATTVVRELWGMTLAKPSLLRSFTFHVRDVKRIELLRLLEVMPLLEVLDIWDMPSASLKLLVLKSKKTSGGAEPSPPLVPHLHSLTIREFSDPDYKVLEDIYDSRRLSPCPSGEQSTNTVVDRNLTIFLTYHRARGVGMYDAARVGKLPCQEFLELQALESCLRDEEIEFTGKGRLFPKGSWDVEKIDKFLSVVEGHEMKDGQLLEMTRLYRIMVAIRDQPKGFPLGDEIFSFRARAGVLVKKWTPLVEESQKGRRWQISEDGRTLRLGEELTPRKIDVGVEH</sequence>
<comment type="caution">
    <text evidence="1">The sequence shown here is derived from an EMBL/GenBank/DDBJ whole genome shotgun (WGS) entry which is preliminary data.</text>
</comment>
<dbReference type="EMBL" id="JANKHO010000564">
    <property type="protein sequence ID" value="KAJ3508414.1"/>
    <property type="molecule type" value="Genomic_DNA"/>
</dbReference>
<evidence type="ECO:0000313" key="1">
    <source>
        <dbReference type="EMBL" id="KAJ3508414.1"/>
    </source>
</evidence>
<evidence type="ECO:0000313" key="2">
    <source>
        <dbReference type="Proteomes" id="UP001148786"/>
    </source>
</evidence>
<gene>
    <name evidence="1" type="ORF">NLJ89_g5766</name>
</gene>